<accession>A0A918JSF0</accession>
<dbReference type="InterPro" id="IPR016084">
    <property type="entry name" value="Haem_Oase-like_multi-hlx"/>
</dbReference>
<reference evidence="1 2" key="1">
    <citation type="journal article" date="2014" name="Int. J. Syst. Evol. Microbiol.">
        <title>Complete genome sequence of Corynebacterium casei LMG S-19264T (=DSM 44701T), isolated from a smear-ripened cheese.</title>
        <authorList>
            <consortium name="US DOE Joint Genome Institute (JGI-PGF)"/>
            <person name="Walter F."/>
            <person name="Albersmeier A."/>
            <person name="Kalinowski J."/>
            <person name="Ruckert C."/>
        </authorList>
    </citation>
    <scope>NUCLEOTIDE SEQUENCE [LARGE SCALE GENOMIC DNA]</scope>
    <source>
        <strain evidence="1 2">KCTC 12285</strain>
    </source>
</reference>
<dbReference type="Proteomes" id="UP000601108">
    <property type="component" value="Unassembled WGS sequence"/>
</dbReference>
<dbReference type="RefSeq" id="WP_027411157.1">
    <property type="nucleotide sequence ID" value="NZ_BMWS01000001.1"/>
</dbReference>
<protein>
    <recommendedName>
        <fullName evidence="3">Heme oxygenase</fullName>
    </recommendedName>
</protein>
<proteinExistence type="predicted"/>
<organism evidence="1 2">
    <name type="scientific">Aquimarina muelleri</name>
    <dbReference type="NCBI Taxonomy" id="279356"/>
    <lineage>
        <taxon>Bacteria</taxon>
        <taxon>Pseudomonadati</taxon>
        <taxon>Bacteroidota</taxon>
        <taxon>Flavobacteriia</taxon>
        <taxon>Flavobacteriales</taxon>
        <taxon>Flavobacteriaceae</taxon>
        <taxon>Aquimarina</taxon>
    </lineage>
</organism>
<dbReference type="InterPro" id="IPR024423">
    <property type="entry name" value="DUF3050"/>
</dbReference>
<dbReference type="AlphaFoldDB" id="A0A918JSF0"/>
<name>A0A918JSF0_9FLAO</name>
<dbReference type="Gene3D" id="1.20.910.10">
    <property type="entry name" value="Heme oxygenase-like"/>
    <property type="match status" value="1"/>
</dbReference>
<evidence type="ECO:0000313" key="1">
    <source>
        <dbReference type="EMBL" id="GGX03876.1"/>
    </source>
</evidence>
<sequence length="259" mass="30297">MDKLNYIESELKELRIQLKSHRLYENLSSIEDIKIFMENHIFAVWDFMSLLKALQIELTNVSIPWIPRKNSSLSRFINEIVHGEESDINELGEPKSHFEMYLDAMQQINANTVQIDLLIDNLKSGDNIDQALYKAQIGKPIKDFVTFSFNTIATQKPHLIASVFTFGREDIIPDMFIEILKNADSENKLYNKLTYYLDRHIELDGDEHGPLSLKMIAELCEDHPEKWQETIDIAKQALQERIKLWDYIADLIEKKKQLK</sequence>
<comment type="caution">
    <text evidence="1">The sequence shown here is derived from an EMBL/GenBank/DDBJ whole genome shotgun (WGS) entry which is preliminary data.</text>
</comment>
<gene>
    <name evidence="1" type="ORF">GCM10007384_02050</name>
</gene>
<evidence type="ECO:0008006" key="3">
    <source>
        <dbReference type="Google" id="ProtNLM"/>
    </source>
</evidence>
<keyword evidence="2" id="KW-1185">Reference proteome</keyword>
<dbReference type="Pfam" id="PF11251">
    <property type="entry name" value="DUF3050"/>
    <property type="match status" value="1"/>
</dbReference>
<dbReference type="EMBL" id="BMWS01000001">
    <property type="protein sequence ID" value="GGX03876.1"/>
    <property type="molecule type" value="Genomic_DNA"/>
</dbReference>
<evidence type="ECO:0000313" key="2">
    <source>
        <dbReference type="Proteomes" id="UP000601108"/>
    </source>
</evidence>
<dbReference type="SUPFAM" id="SSF48613">
    <property type="entry name" value="Heme oxygenase-like"/>
    <property type="match status" value="1"/>
</dbReference>